<gene>
    <name evidence="3" type="ORF">HNQ80_004931</name>
</gene>
<dbReference type="EMBL" id="JACHEN010000047">
    <property type="protein sequence ID" value="MBB6218756.1"/>
    <property type="molecule type" value="Genomic_DNA"/>
</dbReference>
<dbReference type="Gene3D" id="2.40.420.20">
    <property type="match status" value="1"/>
</dbReference>
<feature type="domain" description="YbhG-like alpha-helical hairpin" evidence="2">
    <location>
        <begin position="92"/>
        <end position="211"/>
    </location>
</feature>
<dbReference type="PANTHER" id="PTHR30469">
    <property type="entry name" value="MULTIDRUG RESISTANCE PROTEIN MDTA"/>
    <property type="match status" value="1"/>
</dbReference>
<feature type="coiled-coil region" evidence="1">
    <location>
        <begin position="94"/>
        <end position="154"/>
    </location>
</feature>
<dbReference type="SUPFAM" id="SSF111369">
    <property type="entry name" value="HlyD-like secretion proteins"/>
    <property type="match status" value="1"/>
</dbReference>
<proteinExistence type="predicted"/>
<dbReference type="PANTHER" id="PTHR30469:SF20">
    <property type="entry name" value="EFFLUX RND TRANSPORTER PERIPLASMIC ADAPTOR SUBUNIT"/>
    <property type="match status" value="1"/>
</dbReference>
<dbReference type="Pfam" id="PF25881">
    <property type="entry name" value="HH_YBHG"/>
    <property type="match status" value="1"/>
</dbReference>
<dbReference type="PROSITE" id="PS51257">
    <property type="entry name" value="PROKAR_LIPOPROTEIN"/>
    <property type="match status" value="1"/>
</dbReference>
<sequence>MRTRIAVLWMILILILTTGCSIGGEDKESTPKAKPVKVMAIKEEIKAVVLDYTGIVGSEDLKKLAFKSGGKIEKVLVKEGEKIQAGQPLIQLDMQDLKYNLAASQGQLDAAKAQYDKAMNGAMAEDIKQAEASVEKAEAAYNFTMDQYEKMEKLYDAGAISKNDLEKAKLELDTRKADFNAAKEIEKKTKNGSRSEDKAAVKGQMEQAAADYQYKLGLVEDAVIKSNGDGYVVDVLYEEGEMVGAGYPVIVIRNNEKILKVGMSSKDLSKVRIGTKTKVRVNDEELEGVVTNIGQTPEEETLTYPIEIALSRNNWPIGSVGKVELVIGEVKGIWIPISAILSNGEDYVFVMKDGKAQQRKIKLREVQENYVRVEGLSPNEKLIVEGMKKLKDQELVSVQK</sequence>
<dbReference type="AlphaFoldDB" id="A0A841KYA7"/>
<dbReference type="Gene3D" id="2.40.50.100">
    <property type="match status" value="1"/>
</dbReference>
<dbReference type="Gene3D" id="1.10.287.470">
    <property type="entry name" value="Helix hairpin bin"/>
    <property type="match status" value="1"/>
</dbReference>
<dbReference type="InterPro" id="IPR059052">
    <property type="entry name" value="HH_YbhG-like"/>
</dbReference>
<comment type="caution">
    <text evidence="3">The sequence shown here is derived from an EMBL/GenBank/DDBJ whole genome shotgun (WGS) entry which is preliminary data.</text>
</comment>
<dbReference type="Proteomes" id="UP000579281">
    <property type="component" value="Unassembled WGS sequence"/>
</dbReference>
<accession>A0A841KYA7</accession>
<dbReference type="Gene3D" id="2.40.30.170">
    <property type="match status" value="1"/>
</dbReference>
<evidence type="ECO:0000259" key="2">
    <source>
        <dbReference type="Pfam" id="PF25881"/>
    </source>
</evidence>
<evidence type="ECO:0000313" key="4">
    <source>
        <dbReference type="Proteomes" id="UP000579281"/>
    </source>
</evidence>
<organism evidence="3 4">
    <name type="scientific">Anaerosolibacter carboniphilus</name>
    <dbReference type="NCBI Taxonomy" id="1417629"/>
    <lineage>
        <taxon>Bacteria</taxon>
        <taxon>Bacillati</taxon>
        <taxon>Bacillota</taxon>
        <taxon>Clostridia</taxon>
        <taxon>Peptostreptococcales</taxon>
        <taxon>Thermotaleaceae</taxon>
        <taxon>Anaerosolibacter</taxon>
    </lineage>
</organism>
<reference evidence="3 4" key="1">
    <citation type="submission" date="2020-08" db="EMBL/GenBank/DDBJ databases">
        <title>Genomic Encyclopedia of Type Strains, Phase IV (KMG-IV): sequencing the most valuable type-strain genomes for metagenomic binning, comparative biology and taxonomic classification.</title>
        <authorList>
            <person name="Goeker M."/>
        </authorList>
    </citation>
    <scope>NUCLEOTIDE SEQUENCE [LARGE SCALE GENOMIC DNA]</scope>
    <source>
        <strain evidence="3 4">DSM 103526</strain>
    </source>
</reference>
<dbReference type="GO" id="GO:1990281">
    <property type="term" value="C:efflux pump complex"/>
    <property type="evidence" value="ECO:0007669"/>
    <property type="project" value="TreeGrafter"/>
</dbReference>
<keyword evidence="4" id="KW-1185">Reference proteome</keyword>
<evidence type="ECO:0000256" key="1">
    <source>
        <dbReference type="SAM" id="Coils"/>
    </source>
</evidence>
<protein>
    <submittedName>
        <fullName evidence="3">Multidrug resistance efflux pump</fullName>
    </submittedName>
</protein>
<evidence type="ECO:0000313" key="3">
    <source>
        <dbReference type="EMBL" id="MBB6218756.1"/>
    </source>
</evidence>
<keyword evidence="1" id="KW-0175">Coiled coil</keyword>
<dbReference type="GO" id="GO:0015562">
    <property type="term" value="F:efflux transmembrane transporter activity"/>
    <property type="evidence" value="ECO:0007669"/>
    <property type="project" value="TreeGrafter"/>
</dbReference>
<dbReference type="RefSeq" id="WP_184313514.1">
    <property type="nucleotide sequence ID" value="NZ_JACHEN010000047.1"/>
</dbReference>
<name>A0A841KYA7_9FIRM</name>